<dbReference type="PANTHER" id="PTHR42932">
    <property type="entry name" value="GENERAL STRESS PROTEIN 20U"/>
    <property type="match status" value="1"/>
</dbReference>
<dbReference type="AlphaFoldDB" id="A0A221VWG3"/>
<keyword evidence="4" id="KW-0560">Oxidoreductase</keyword>
<accession>A0A221VWG3</accession>
<dbReference type="SUPFAM" id="SSF47240">
    <property type="entry name" value="Ferritin-like"/>
    <property type="match status" value="1"/>
</dbReference>
<dbReference type="InterPro" id="IPR009078">
    <property type="entry name" value="Ferritin-like_SF"/>
</dbReference>
<reference evidence="4 5" key="1">
    <citation type="submission" date="2017-07" db="EMBL/GenBank/DDBJ databases">
        <title>Complete genome sequence of Actinoalloteichus hoggarensis DSM 45943, type strain of Actinoalloteichus hoggarensis.</title>
        <authorList>
            <person name="Ruckert C."/>
            <person name="Nouioui I."/>
            <person name="Willmese J."/>
            <person name="van Wezel G."/>
            <person name="Klenk H.-P."/>
            <person name="Kalinowski J."/>
            <person name="Zotchev S.B."/>
        </authorList>
    </citation>
    <scope>NUCLEOTIDE SEQUENCE [LARGE SCALE GENOMIC DNA]</scope>
    <source>
        <strain evidence="4 5">DSM 45943</strain>
    </source>
</reference>
<dbReference type="EMBL" id="CP022521">
    <property type="protein sequence ID" value="ASO17886.1"/>
    <property type="molecule type" value="Genomic_DNA"/>
</dbReference>
<evidence type="ECO:0000313" key="4">
    <source>
        <dbReference type="EMBL" id="ASO17886.1"/>
    </source>
</evidence>
<dbReference type="RefSeq" id="WP_093939699.1">
    <property type="nucleotide sequence ID" value="NZ_CP022521.1"/>
</dbReference>
<dbReference type="EC" id="1.16.-.-" evidence="4"/>
<name>A0A221VWG3_9PSEU</name>
<dbReference type="InterPro" id="IPR002177">
    <property type="entry name" value="DPS_DNA-bd"/>
</dbReference>
<dbReference type="Pfam" id="PF00210">
    <property type="entry name" value="Ferritin"/>
    <property type="match status" value="1"/>
</dbReference>
<dbReference type="GO" id="GO:0008199">
    <property type="term" value="F:ferric iron binding"/>
    <property type="evidence" value="ECO:0007669"/>
    <property type="project" value="InterPro"/>
</dbReference>
<dbReference type="KEGG" id="ahg:AHOG_01095"/>
<evidence type="ECO:0000259" key="3">
    <source>
        <dbReference type="Pfam" id="PF00210"/>
    </source>
</evidence>
<dbReference type="Gene3D" id="1.20.1260.10">
    <property type="match status" value="1"/>
</dbReference>
<proteinExistence type="inferred from homology"/>
<gene>
    <name evidence="4" type="primary">dps2</name>
    <name evidence="4" type="ORF">AHOG_01095</name>
</gene>
<protein>
    <submittedName>
        <fullName evidence="4">DNA protection during starvation protein 2</fullName>
        <ecNumber evidence="4">1.16.-.-</ecNumber>
    </submittedName>
</protein>
<organism evidence="4 5">
    <name type="scientific">Actinoalloteichus hoggarensis</name>
    <dbReference type="NCBI Taxonomy" id="1470176"/>
    <lineage>
        <taxon>Bacteria</taxon>
        <taxon>Bacillati</taxon>
        <taxon>Actinomycetota</taxon>
        <taxon>Actinomycetes</taxon>
        <taxon>Pseudonocardiales</taxon>
        <taxon>Pseudonocardiaceae</taxon>
        <taxon>Actinoalloteichus</taxon>
    </lineage>
</organism>
<keyword evidence="5" id="KW-1185">Reference proteome</keyword>
<sequence length="163" mass="18122">MSKNSISSPLTSPLGDGERDVTCHALQATLLELIDLHLLGKQLHWNVVGVNFRSAHLQLDKLVSTARDFADDVAERMSALAVSPDGRAATVAQGSGLRHVHAGWRSVEQVVNDVVEALSEVVHRLRARIDETEKTDQVTQDLLIQITAKLEKARWMWQTQQQK</sequence>
<dbReference type="PANTHER" id="PTHR42932:SF2">
    <property type="entry name" value="DNA PROTECTION DURING STARVATION PROTEIN 1"/>
    <property type="match status" value="1"/>
</dbReference>
<evidence type="ECO:0000256" key="2">
    <source>
        <dbReference type="RuleBase" id="RU003875"/>
    </source>
</evidence>
<comment type="similarity">
    <text evidence="1 2">Belongs to the Dps family.</text>
</comment>
<dbReference type="InterPro" id="IPR008331">
    <property type="entry name" value="Ferritin_DPS_dom"/>
</dbReference>
<dbReference type="CDD" id="cd01043">
    <property type="entry name" value="DPS"/>
    <property type="match status" value="1"/>
</dbReference>
<dbReference type="PRINTS" id="PR01346">
    <property type="entry name" value="HELNAPAPROT"/>
</dbReference>
<dbReference type="GO" id="GO:0016491">
    <property type="term" value="F:oxidoreductase activity"/>
    <property type="evidence" value="ECO:0007669"/>
    <property type="project" value="UniProtKB-KW"/>
</dbReference>
<dbReference type="PIRSF" id="PIRSF005900">
    <property type="entry name" value="Dps"/>
    <property type="match status" value="1"/>
</dbReference>
<dbReference type="OrthoDB" id="9797687at2"/>
<evidence type="ECO:0000256" key="1">
    <source>
        <dbReference type="ARBA" id="ARBA00009497"/>
    </source>
</evidence>
<dbReference type="InterPro" id="IPR012347">
    <property type="entry name" value="Ferritin-like"/>
</dbReference>
<dbReference type="Proteomes" id="UP000204221">
    <property type="component" value="Chromosome"/>
</dbReference>
<evidence type="ECO:0000313" key="5">
    <source>
        <dbReference type="Proteomes" id="UP000204221"/>
    </source>
</evidence>
<feature type="domain" description="Ferritin/DPS" evidence="3">
    <location>
        <begin position="25"/>
        <end position="162"/>
    </location>
</feature>